<reference evidence="1 2" key="1">
    <citation type="submission" date="2020-07" db="EMBL/GenBank/DDBJ databases">
        <title>Spirosoma foliorum sp. nov., isolated from the leaves on the Nejang mountain Korea, Republic of.</title>
        <authorList>
            <person name="Ho H."/>
            <person name="Lee Y.-J."/>
            <person name="Nurcahyanto D.-A."/>
            <person name="Kim S.-G."/>
        </authorList>
    </citation>
    <scope>NUCLEOTIDE SEQUENCE [LARGE SCALE GENOMIC DNA]</scope>
    <source>
        <strain evidence="1 2">PL0136</strain>
    </source>
</reference>
<evidence type="ECO:0000313" key="2">
    <source>
        <dbReference type="Proteomes" id="UP000515369"/>
    </source>
</evidence>
<dbReference type="AlphaFoldDB" id="A0A7G5H2F3"/>
<organism evidence="1 2">
    <name type="scientific">Spirosoma foliorum</name>
    <dbReference type="NCBI Taxonomy" id="2710596"/>
    <lineage>
        <taxon>Bacteria</taxon>
        <taxon>Pseudomonadati</taxon>
        <taxon>Bacteroidota</taxon>
        <taxon>Cytophagia</taxon>
        <taxon>Cytophagales</taxon>
        <taxon>Cytophagaceae</taxon>
        <taxon>Spirosoma</taxon>
    </lineage>
</organism>
<gene>
    <name evidence="1" type="ORF">H3H32_10620</name>
</gene>
<dbReference type="KEGG" id="sfol:H3H32_10620"/>
<evidence type="ECO:0000313" key="1">
    <source>
        <dbReference type="EMBL" id="QMW05295.1"/>
    </source>
</evidence>
<dbReference type="EMBL" id="CP059732">
    <property type="protein sequence ID" value="QMW05295.1"/>
    <property type="molecule type" value="Genomic_DNA"/>
</dbReference>
<dbReference type="RefSeq" id="WP_182462641.1">
    <property type="nucleotide sequence ID" value="NZ_CP059732.1"/>
</dbReference>
<proteinExistence type="predicted"/>
<protein>
    <submittedName>
        <fullName evidence="1">Uncharacterized protein</fullName>
    </submittedName>
</protein>
<keyword evidence="2" id="KW-1185">Reference proteome</keyword>
<accession>A0A7G5H2F3</accession>
<dbReference type="Proteomes" id="UP000515369">
    <property type="component" value="Chromosome"/>
</dbReference>
<name>A0A7G5H2F3_9BACT</name>
<sequence>MSTKFNKSQIFSSAWSIVRSTGKTISQALKSAWAIAKNAGKNILTTAAAKFGVVLPETIYETGSVVGKVWEKDGKVRLYVRALFAKSSPADCGYIDLISGKSFLQSTPRGIAQRIESMTQIIAK</sequence>